<sequence>QCARCSAARAGRRCAAWTAASRNKGPSPSRCALRTPRTSAAPAWEWASCRREPGWTSRSDPRMLLPHC</sequence>
<reference evidence="1 2" key="1">
    <citation type="submission" date="2020-02" db="EMBL/GenBank/DDBJ databases">
        <title>Draft genome sequence of Haematococcus lacustris strain NIES-144.</title>
        <authorList>
            <person name="Morimoto D."/>
            <person name="Nakagawa S."/>
            <person name="Yoshida T."/>
            <person name="Sawayama S."/>
        </authorList>
    </citation>
    <scope>NUCLEOTIDE SEQUENCE [LARGE SCALE GENOMIC DNA]</scope>
    <source>
        <strain evidence="1 2">NIES-144</strain>
    </source>
</reference>
<evidence type="ECO:0000313" key="1">
    <source>
        <dbReference type="EMBL" id="GFH28804.1"/>
    </source>
</evidence>
<feature type="non-terminal residue" evidence="1">
    <location>
        <position position="68"/>
    </location>
</feature>
<dbReference type="Proteomes" id="UP000485058">
    <property type="component" value="Unassembled WGS sequence"/>
</dbReference>
<proteinExistence type="predicted"/>
<feature type="non-terminal residue" evidence="1">
    <location>
        <position position="1"/>
    </location>
</feature>
<accession>A0A6A0A9H8</accession>
<dbReference type="AlphaFoldDB" id="A0A6A0A9H8"/>
<comment type="caution">
    <text evidence="1">The sequence shown here is derived from an EMBL/GenBank/DDBJ whole genome shotgun (WGS) entry which is preliminary data.</text>
</comment>
<organism evidence="1 2">
    <name type="scientific">Haematococcus lacustris</name>
    <name type="common">Green alga</name>
    <name type="synonym">Haematococcus pluvialis</name>
    <dbReference type="NCBI Taxonomy" id="44745"/>
    <lineage>
        <taxon>Eukaryota</taxon>
        <taxon>Viridiplantae</taxon>
        <taxon>Chlorophyta</taxon>
        <taxon>core chlorophytes</taxon>
        <taxon>Chlorophyceae</taxon>
        <taxon>CS clade</taxon>
        <taxon>Chlamydomonadales</taxon>
        <taxon>Haematococcaceae</taxon>
        <taxon>Haematococcus</taxon>
    </lineage>
</organism>
<protein>
    <submittedName>
        <fullName evidence="1">Uncharacterized protein</fullName>
    </submittedName>
</protein>
<evidence type="ECO:0000313" key="2">
    <source>
        <dbReference type="Proteomes" id="UP000485058"/>
    </source>
</evidence>
<gene>
    <name evidence="1" type="ORF">HaLaN_27355</name>
</gene>
<keyword evidence="2" id="KW-1185">Reference proteome</keyword>
<name>A0A6A0A9H8_HAELA</name>
<dbReference type="EMBL" id="BLLF01004045">
    <property type="protein sequence ID" value="GFH28804.1"/>
    <property type="molecule type" value="Genomic_DNA"/>
</dbReference>